<name>A0AB94IGP7_9BACI</name>
<keyword evidence="1" id="KW-0812">Transmembrane</keyword>
<keyword evidence="1" id="KW-1133">Transmembrane helix</keyword>
<feature type="transmembrane region" description="Helical" evidence="1">
    <location>
        <begin position="12"/>
        <end position="36"/>
    </location>
</feature>
<evidence type="ECO:0000256" key="1">
    <source>
        <dbReference type="SAM" id="Phobius"/>
    </source>
</evidence>
<organism evidence="2 3">
    <name type="scientific">Neobacillus vireti LMG 21834</name>
    <dbReference type="NCBI Taxonomy" id="1131730"/>
    <lineage>
        <taxon>Bacteria</taxon>
        <taxon>Bacillati</taxon>
        <taxon>Bacillota</taxon>
        <taxon>Bacilli</taxon>
        <taxon>Bacillales</taxon>
        <taxon>Bacillaceae</taxon>
        <taxon>Neobacillus</taxon>
    </lineage>
</organism>
<evidence type="ECO:0000313" key="2">
    <source>
        <dbReference type="EMBL" id="ETI66285.1"/>
    </source>
</evidence>
<dbReference type="Proteomes" id="UP000018877">
    <property type="component" value="Unassembled WGS sequence"/>
</dbReference>
<proteinExistence type="predicted"/>
<sequence length="68" mass="8171">MNPMEMPLPELYYNVATAPLYIFQLIFCIGFLIFTRKEKGCLILIPKLYSLFIIVNYLVALYFRIFYY</sequence>
<protein>
    <submittedName>
        <fullName evidence="2">Uncharacterized protein</fullName>
    </submittedName>
</protein>
<accession>A0AB94IGP7</accession>
<keyword evidence="1" id="KW-0472">Membrane</keyword>
<dbReference type="EMBL" id="ALAN01000155">
    <property type="protein sequence ID" value="ETI66285.1"/>
    <property type="molecule type" value="Genomic_DNA"/>
</dbReference>
<reference evidence="2 3" key="1">
    <citation type="journal article" date="2014" name="Environ. Microbiol.">
        <title>The nitrate-ammonifying and nosZ-carrying bacterium Bacillus vireti is a potent source and sink for nitric and nitrous oxide under high nitrate conditions.</title>
        <authorList>
            <person name="Mania D."/>
            <person name="Heylen K."/>
            <person name="van Spanning R.J."/>
            <person name="Frostegard A."/>
        </authorList>
    </citation>
    <scope>NUCLEOTIDE SEQUENCE [LARGE SCALE GENOMIC DNA]</scope>
    <source>
        <strain evidence="2 3">LMG 21834</strain>
    </source>
</reference>
<dbReference type="AlphaFoldDB" id="A0AB94IGP7"/>
<gene>
    <name evidence="2" type="ORF">BAVI_23493</name>
</gene>
<evidence type="ECO:0000313" key="3">
    <source>
        <dbReference type="Proteomes" id="UP000018877"/>
    </source>
</evidence>
<keyword evidence="3" id="KW-1185">Reference proteome</keyword>
<feature type="transmembrane region" description="Helical" evidence="1">
    <location>
        <begin position="48"/>
        <end position="67"/>
    </location>
</feature>
<comment type="caution">
    <text evidence="2">The sequence shown here is derived from an EMBL/GenBank/DDBJ whole genome shotgun (WGS) entry which is preliminary data.</text>
</comment>